<keyword evidence="13" id="KW-1185">Reference proteome</keyword>
<feature type="transmembrane region" description="Helical" evidence="10">
    <location>
        <begin position="23"/>
        <end position="44"/>
    </location>
</feature>
<dbReference type="PANTHER" id="PTHR30625:SF3">
    <property type="entry name" value="TOL-PAL SYSTEM PROTEIN TOLQ"/>
    <property type="match status" value="1"/>
</dbReference>
<proteinExistence type="inferred from homology"/>
<dbReference type="PATRIC" id="fig|1094489.3.peg.1408"/>
<dbReference type="PANTHER" id="PTHR30625">
    <property type="entry name" value="PROTEIN TOLQ"/>
    <property type="match status" value="1"/>
</dbReference>
<evidence type="ECO:0000256" key="1">
    <source>
        <dbReference type="ARBA" id="ARBA00004651"/>
    </source>
</evidence>
<feature type="transmembrane region" description="Helical" evidence="10">
    <location>
        <begin position="133"/>
        <end position="156"/>
    </location>
</feature>
<dbReference type="KEGG" id="baus:BAnh1_11490"/>
<feature type="transmembrane region" description="Helical" evidence="10">
    <location>
        <begin position="176"/>
        <end position="198"/>
    </location>
</feature>
<evidence type="ECO:0000256" key="8">
    <source>
        <dbReference type="ARBA" id="ARBA00023136"/>
    </source>
</evidence>
<keyword evidence="6 10" id="KW-0812">Transmembrane</keyword>
<sequence>MSQIEFTNPETFGILSLFMQANWVVKVVMIGLLFSSVWSWTIIIDKILAYRRMRSDIKRFERIFWSGRPLEELYTVYKSRRVDGISAVFIAAMTEWKKSFVKGKQPSLNLQTRIDKAMDLALARESTKIESRLGFLATLGSAAPFVGLFGTVVGIMNSFLSISASQNTSLAVVAPGIAEALLATAIGLFAAIPAVIAYNKLTHESAQIIAKIEGFADEFSTIILRRIDETITSDLPL</sequence>
<evidence type="ECO:0000313" key="12">
    <source>
        <dbReference type="EMBL" id="AGF75017.1"/>
    </source>
</evidence>
<evidence type="ECO:0000259" key="11">
    <source>
        <dbReference type="Pfam" id="PF01618"/>
    </source>
</evidence>
<protein>
    <recommendedName>
        <fullName evidence="10">Tol-Pal system protein TolQ</fullName>
    </recommendedName>
</protein>
<dbReference type="eggNOG" id="COG0811">
    <property type="taxonomic scope" value="Bacteria"/>
</dbReference>
<accession>M1P062</accession>
<dbReference type="Pfam" id="PF01618">
    <property type="entry name" value="MotA_ExbB"/>
    <property type="match status" value="1"/>
</dbReference>
<evidence type="ECO:0000256" key="7">
    <source>
        <dbReference type="ARBA" id="ARBA00022989"/>
    </source>
</evidence>
<comment type="subcellular location">
    <subcellularLocation>
        <location evidence="10">Cell inner membrane</location>
        <topology evidence="10">Multi-pass membrane protein</topology>
    </subcellularLocation>
    <subcellularLocation>
        <location evidence="1">Cell membrane</location>
        <topology evidence="1">Multi-pass membrane protein</topology>
    </subcellularLocation>
</comment>
<dbReference type="GO" id="GO:0043213">
    <property type="term" value="P:bacteriocin transport"/>
    <property type="evidence" value="ECO:0007669"/>
    <property type="project" value="InterPro"/>
</dbReference>
<dbReference type="Proteomes" id="UP000011729">
    <property type="component" value="Chromosome"/>
</dbReference>
<evidence type="ECO:0000256" key="2">
    <source>
        <dbReference type="ARBA" id="ARBA00010442"/>
    </source>
</evidence>
<comment type="similarity">
    <text evidence="2 10">Belongs to the ExbB/TolQ family.</text>
</comment>
<dbReference type="InterPro" id="IPR014163">
    <property type="entry name" value="Tol-Pal_TolQ"/>
</dbReference>
<reference evidence="12 13" key="1">
    <citation type="journal article" date="2013" name="PLoS Genet.">
        <title>A gene transfer agent and a dynamic repertoire of secretion systems hold the keys to the explosive radiation of the emerging pathogen Bartonella.</title>
        <authorList>
            <person name="Guy L."/>
            <person name="Nystedt B."/>
            <person name="Toft C."/>
            <person name="Zaremba-Niedzwiedzka K."/>
            <person name="Berglund E.C."/>
            <person name="Granberg F."/>
            <person name="Naslund K."/>
            <person name="Eriksson A.S."/>
            <person name="Andersson S.G."/>
        </authorList>
    </citation>
    <scope>NUCLEOTIDE SEQUENCE [LARGE SCALE GENOMIC DNA]</scope>
    <source>
        <strain evidence="12 13">Aust/NH1</strain>
    </source>
</reference>
<dbReference type="NCBIfam" id="TIGR02796">
    <property type="entry name" value="tolQ"/>
    <property type="match status" value="1"/>
</dbReference>
<dbReference type="HAMAP" id="MF_02202">
    <property type="entry name" value="TolQ"/>
    <property type="match status" value="1"/>
</dbReference>
<dbReference type="GO" id="GO:0005886">
    <property type="term" value="C:plasma membrane"/>
    <property type="evidence" value="ECO:0007669"/>
    <property type="project" value="UniProtKB-SubCell"/>
</dbReference>
<evidence type="ECO:0000256" key="5">
    <source>
        <dbReference type="ARBA" id="ARBA00022618"/>
    </source>
</evidence>
<keyword evidence="9 10" id="KW-0131">Cell cycle</keyword>
<evidence type="ECO:0000256" key="3">
    <source>
        <dbReference type="ARBA" id="ARBA00022475"/>
    </source>
</evidence>
<comment type="subunit">
    <text evidence="10">The Tol-Pal system is composed of five core proteins: the inner membrane proteins TolA, TolQ and TolR, the periplasmic protein TolB and the outer membrane protein Pal. They form a network linking the inner and outer membranes and the peptidoglycan layer.</text>
</comment>
<evidence type="ECO:0000256" key="4">
    <source>
        <dbReference type="ARBA" id="ARBA00022519"/>
    </source>
</evidence>
<evidence type="ECO:0000313" key="13">
    <source>
        <dbReference type="Proteomes" id="UP000011729"/>
    </source>
</evidence>
<organism evidence="12 13">
    <name type="scientific">Bartonella australis (strain Aust/NH1)</name>
    <dbReference type="NCBI Taxonomy" id="1094489"/>
    <lineage>
        <taxon>Bacteria</taxon>
        <taxon>Pseudomonadati</taxon>
        <taxon>Pseudomonadota</taxon>
        <taxon>Alphaproteobacteria</taxon>
        <taxon>Hyphomicrobiales</taxon>
        <taxon>Bartonellaceae</taxon>
        <taxon>Bartonella</taxon>
    </lineage>
</organism>
<evidence type="ECO:0000256" key="9">
    <source>
        <dbReference type="ARBA" id="ARBA00023306"/>
    </source>
</evidence>
<dbReference type="GO" id="GO:0017038">
    <property type="term" value="P:protein import"/>
    <property type="evidence" value="ECO:0007669"/>
    <property type="project" value="TreeGrafter"/>
</dbReference>
<evidence type="ECO:0000256" key="10">
    <source>
        <dbReference type="HAMAP-Rule" id="MF_02202"/>
    </source>
</evidence>
<dbReference type="InterPro" id="IPR002898">
    <property type="entry name" value="MotA_ExbB_proton_chnl"/>
</dbReference>
<feature type="domain" description="MotA/TolQ/ExbB proton channel" evidence="11">
    <location>
        <begin position="110"/>
        <end position="213"/>
    </location>
</feature>
<dbReference type="HOGENOM" id="CLU_053325_2_2_5"/>
<keyword evidence="3 10" id="KW-1003">Cell membrane</keyword>
<dbReference type="STRING" id="1094489.BAnh1_11490"/>
<name>M1P062_BARAA</name>
<keyword evidence="8 10" id="KW-0472">Membrane</keyword>
<keyword evidence="4 10" id="KW-0997">Cell inner membrane</keyword>
<evidence type="ECO:0000256" key="6">
    <source>
        <dbReference type="ARBA" id="ARBA00022692"/>
    </source>
</evidence>
<comment type="function">
    <text evidence="10">Part of the Tol-Pal system, which plays a role in outer membrane invagination during cell division and is important for maintaining outer membrane integrity.</text>
</comment>
<dbReference type="EMBL" id="CP003123">
    <property type="protein sequence ID" value="AGF75017.1"/>
    <property type="molecule type" value="Genomic_DNA"/>
</dbReference>
<dbReference type="RefSeq" id="WP_015398520.1">
    <property type="nucleotide sequence ID" value="NC_020300.1"/>
</dbReference>
<dbReference type="InterPro" id="IPR050790">
    <property type="entry name" value="ExbB/TolQ_transport"/>
</dbReference>
<keyword evidence="7 10" id="KW-1133">Transmembrane helix</keyword>
<dbReference type="OrthoDB" id="9805133at2"/>
<keyword evidence="5 10" id="KW-0132">Cell division</keyword>
<dbReference type="GO" id="GO:0051301">
    <property type="term" value="P:cell division"/>
    <property type="evidence" value="ECO:0007669"/>
    <property type="project" value="UniProtKB-UniRule"/>
</dbReference>
<gene>
    <name evidence="10 12" type="primary">tolQ</name>
    <name evidence="12" type="ordered locus">BAnh1_11490</name>
</gene>
<dbReference type="AlphaFoldDB" id="M1P062"/>